<protein>
    <submittedName>
        <fullName evidence="6">Uncharacterized protein</fullName>
    </submittedName>
</protein>
<organism evidence="6 7">
    <name type="scientific">Trypanosoma cruzi</name>
    <dbReference type="NCBI Taxonomy" id="5693"/>
    <lineage>
        <taxon>Eukaryota</taxon>
        <taxon>Discoba</taxon>
        <taxon>Euglenozoa</taxon>
        <taxon>Kinetoplastea</taxon>
        <taxon>Metakinetoplastina</taxon>
        <taxon>Trypanosomatida</taxon>
        <taxon>Trypanosomatidae</taxon>
        <taxon>Trypanosoma</taxon>
        <taxon>Schizotrypanum</taxon>
    </lineage>
</organism>
<evidence type="ECO:0000256" key="5">
    <source>
        <dbReference type="PROSITE-ProRule" id="PRU00221"/>
    </source>
</evidence>
<evidence type="ECO:0000313" key="6">
    <source>
        <dbReference type="EMBL" id="PWV02720.1"/>
    </source>
</evidence>
<keyword evidence="3" id="KW-0677">Repeat</keyword>
<dbReference type="VEuPathDB" id="TriTrypDB:TcCL_NonESM04559"/>
<sequence>MSHGHGTSLEATADEILRSISVEPDCQIKAYPNGTEAGIAQKLPFDARIVEVDGQAVTDRGELREILLSGDASRQVSLIYEKTNEPSERVKIEESVRCDGCVSGVAQQPLLETVLNKIADEDLSLPVSQQTPVQSSLSKLSSQTAFLLDTGSCASQSAAMKDGEEDKTSVASSDLTAETTGSAPCHSVGTGYLNKVNSVPELLEFEKIDTPARTEDSFPVNLRRPSENSMRRRLMRAVEMVAVGRCIVCVCYDVNPIAEIELVAKTLNMHIVTIDLGVKLRLRPKAEVFVEQFKAAMYEGAWFVLVNAHKSIASCRILEELLKESESRNFQGFSSNARVIICLEPHPHFPRFLLKEAEITRIQSCLSASVSELSMATSMSCNRLVTAESWYSRRTSGWGVPTTSGTVVGTTGDKPRVRINASVDVVDIAPREVVSAPRERPLNIHGAVVLRSAFTGVPGDKFLCVVSDAVEGRFAVGSSMGNVYFVDELGNSLMQAHTHEAAIWDISFKERYQFATGCEDGNAVEWSFEMGGIDGAALSPTSSTSLGNDVYCVSYVHGQTVPPLLIGGLSRSIVLCSNDRPAQHLTISSNAQVMDCIPTGSVVLVGGSDGSITVVDVASESIVTSFKGHSRKLPALTVRDNNQFFTGSFDSTILSWDYRLPYRPTGKPIIDGLPSANFTHTLQLKDYVTGLHVDDVHLAASVGENLYLWDVRKLTEVLGGFPQAWKGLSRGVWVNSTSRCVVTASQDGYVRFWTFV</sequence>
<keyword evidence="4" id="KW-0539">Nucleus</keyword>
<dbReference type="EMBL" id="PRFA01000002">
    <property type="protein sequence ID" value="PWV02720.1"/>
    <property type="molecule type" value="Genomic_DNA"/>
</dbReference>
<dbReference type="FunFam" id="2.130.10.10:FF:001566">
    <property type="entry name" value="WD_domain_-_G-beta_repeat_-_putative"/>
    <property type="match status" value="1"/>
</dbReference>
<dbReference type="PANTHER" id="PTHR19924">
    <property type="entry name" value="UTP15 U3 SMALL NUCLEOLAR RNA-ASSOCIATED PROTEIN 15 FAMILY MEMBER"/>
    <property type="match status" value="1"/>
</dbReference>
<evidence type="ECO:0000313" key="7">
    <source>
        <dbReference type="Proteomes" id="UP000246121"/>
    </source>
</evidence>
<dbReference type="SMART" id="SM00320">
    <property type="entry name" value="WD40"/>
    <property type="match status" value="5"/>
</dbReference>
<evidence type="ECO:0000256" key="1">
    <source>
        <dbReference type="ARBA" id="ARBA00004604"/>
    </source>
</evidence>
<gene>
    <name evidence="6" type="ORF">C4B63_2g396</name>
</gene>
<dbReference type="Proteomes" id="UP000246121">
    <property type="component" value="Unassembled WGS sequence"/>
</dbReference>
<proteinExistence type="predicted"/>
<evidence type="ECO:0000256" key="2">
    <source>
        <dbReference type="ARBA" id="ARBA00022574"/>
    </source>
</evidence>
<dbReference type="Pfam" id="PF00400">
    <property type="entry name" value="WD40"/>
    <property type="match status" value="1"/>
</dbReference>
<dbReference type="VEuPathDB" id="TriTrypDB:BCY84_14560"/>
<dbReference type="GO" id="GO:0006364">
    <property type="term" value="P:rRNA processing"/>
    <property type="evidence" value="ECO:0007669"/>
    <property type="project" value="TreeGrafter"/>
</dbReference>
<dbReference type="InterPro" id="IPR015943">
    <property type="entry name" value="WD40/YVTN_repeat-like_dom_sf"/>
</dbReference>
<dbReference type="GO" id="GO:0045943">
    <property type="term" value="P:positive regulation of transcription by RNA polymerase I"/>
    <property type="evidence" value="ECO:0007669"/>
    <property type="project" value="TreeGrafter"/>
</dbReference>
<dbReference type="VEuPathDB" id="TriTrypDB:TcCLB.506811.20"/>
<name>A0A2V2W272_TRYCR</name>
<dbReference type="VEuPathDB" id="TriTrypDB:ECC02_002733"/>
<reference evidence="6 7" key="1">
    <citation type="journal article" date="2018" name="Microb. Genom.">
        <title>Expanding an expanded genome: long-read sequencing of Trypanosoma cruzi.</title>
        <authorList>
            <person name="Berna L."/>
            <person name="Rodriguez M."/>
            <person name="Chiribao M.L."/>
            <person name="Parodi-Talice A."/>
            <person name="Pita S."/>
            <person name="Rijo G."/>
            <person name="Alvarez-Valin F."/>
            <person name="Robello C."/>
        </authorList>
    </citation>
    <scope>NUCLEOTIDE SEQUENCE [LARGE SCALE GENOMIC DNA]</scope>
    <source>
        <strain evidence="6 7">Dm28c</strain>
    </source>
</reference>
<evidence type="ECO:0000256" key="4">
    <source>
        <dbReference type="ARBA" id="ARBA00023242"/>
    </source>
</evidence>
<dbReference type="VEuPathDB" id="TriTrypDB:TCDM_01605"/>
<dbReference type="VEuPathDB" id="TriTrypDB:Tc_MARK_4226"/>
<dbReference type="InterPro" id="IPR027417">
    <property type="entry name" value="P-loop_NTPase"/>
</dbReference>
<dbReference type="AlphaFoldDB" id="A0A2V2W272"/>
<dbReference type="VEuPathDB" id="TriTrypDB:C3747_1g432"/>
<dbReference type="GO" id="GO:0005730">
    <property type="term" value="C:nucleolus"/>
    <property type="evidence" value="ECO:0007669"/>
    <property type="project" value="UniProtKB-SubCell"/>
</dbReference>
<dbReference type="VEuPathDB" id="TriTrypDB:C4B63_2g396"/>
<dbReference type="Gene3D" id="2.130.10.10">
    <property type="entry name" value="YVTN repeat-like/Quinoprotein amine dehydrogenase"/>
    <property type="match status" value="1"/>
</dbReference>
<dbReference type="VEuPathDB" id="TriTrypDB:TcBrA4_0059140"/>
<dbReference type="VEuPathDB" id="TriTrypDB:TCSYLVIO_005601"/>
<keyword evidence="2 5" id="KW-0853">WD repeat</keyword>
<comment type="subcellular location">
    <subcellularLocation>
        <location evidence="1">Nucleus</location>
        <location evidence="1">Nucleolus</location>
    </subcellularLocation>
</comment>
<dbReference type="VEuPathDB" id="TriTrypDB:TcG_06774"/>
<dbReference type="VEuPathDB" id="TriTrypDB:TcCLB.506305.29"/>
<dbReference type="PROSITE" id="PS50082">
    <property type="entry name" value="WD_REPEATS_2"/>
    <property type="match status" value="1"/>
</dbReference>
<accession>A0A2V2W272</accession>
<dbReference type="PANTHER" id="PTHR19924:SF26">
    <property type="entry name" value="U3 SMALL NUCLEOLAR RNA-ASSOCIATED PROTEIN 15 HOMOLOG"/>
    <property type="match status" value="1"/>
</dbReference>
<dbReference type="SUPFAM" id="SSF50978">
    <property type="entry name" value="WD40 repeat-like"/>
    <property type="match status" value="1"/>
</dbReference>
<dbReference type="Gene3D" id="3.40.50.300">
    <property type="entry name" value="P-loop containing nucleotide triphosphate hydrolases"/>
    <property type="match status" value="1"/>
</dbReference>
<dbReference type="InterPro" id="IPR001680">
    <property type="entry name" value="WD40_rpt"/>
</dbReference>
<dbReference type="VEuPathDB" id="TriTrypDB:TcYC6_0072350"/>
<feature type="repeat" description="WD" evidence="5">
    <location>
        <begin position="626"/>
        <end position="659"/>
    </location>
</feature>
<evidence type="ECO:0000256" key="3">
    <source>
        <dbReference type="ARBA" id="ARBA00022737"/>
    </source>
</evidence>
<comment type="caution">
    <text evidence="6">The sequence shown here is derived from an EMBL/GenBank/DDBJ whole genome shotgun (WGS) entry which is preliminary data.</text>
</comment>
<dbReference type="InterPro" id="IPR036322">
    <property type="entry name" value="WD40_repeat_dom_sf"/>
</dbReference>